<dbReference type="PANTHER" id="PTHR35186">
    <property type="entry name" value="ANK_REP_REGION DOMAIN-CONTAINING PROTEIN"/>
    <property type="match status" value="1"/>
</dbReference>
<name>A0A7C8MJG6_9PLEO</name>
<dbReference type="Pfam" id="PF24476">
    <property type="entry name" value="DUF7580"/>
    <property type="match status" value="1"/>
</dbReference>
<dbReference type="Proteomes" id="UP000481861">
    <property type="component" value="Unassembled WGS sequence"/>
</dbReference>
<proteinExistence type="predicted"/>
<dbReference type="AlphaFoldDB" id="A0A7C8MJG6"/>
<dbReference type="OrthoDB" id="3565018at2759"/>
<dbReference type="PANTHER" id="PTHR35186:SF4">
    <property type="entry name" value="PRION-INHIBITION AND PROPAGATION HELO DOMAIN-CONTAINING PROTEIN"/>
    <property type="match status" value="1"/>
</dbReference>
<evidence type="ECO:0000259" key="1">
    <source>
        <dbReference type="Pfam" id="PF24476"/>
    </source>
</evidence>
<gene>
    <name evidence="2" type="ORF">BDV95DRAFT_495558</name>
</gene>
<sequence>MGIIGHDNEIFHVHPILQPRPHVGSAPITLDHILSHDFDGPLSRRQRYSIALLVASSVGQLQSTPWLRNGLCKKDIVFFPPSDDANLTIPYGEPFLRQGFSHGRAHLASTGSSADAHNFYALGILLLELCFGRRLEDLALRKKYPPTSDAAATHAFDVMAALKWSSSVSGEGGDDYAAAVKWCFMNAADIENNWRGEIVRNVVRPLEICMEHFRTVSGVA</sequence>
<accession>A0A7C8MJG6</accession>
<feature type="domain" description="DUF7580" evidence="1">
    <location>
        <begin position="27"/>
        <end position="207"/>
    </location>
</feature>
<dbReference type="EMBL" id="JAADJZ010000013">
    <property type="protein sequence ID" value="KAF2870784.1"/>
    <property type="molecule type" value="Genomic_DNA"/>
</dbReference>
<keyword evidence="3" id="KW-1185">Reference proteome</keyword>
<comment type="caution">
    <text evidence="2">The sequence shown here is derived from an EMBL/GenBank/DDBJ whole genome shotgun (WGS) entry which is preliminary data.</text>
</comment>
<evidence type="ECO:0000313" key="2">
    <source>
        <dbReference type="EMBL" id="KAF2870784.1"/>
    </source>
</evidence>
<dbReference type="InterPro" id="IPR056002">
    <property type="entry name" value="DUF7580"/>
</dbReference>
<evidence type="ECO:0000313" key="3">
    <source>
        <dbReference type="Proteomes" id="UP000481861"/>
    </source>
</evidence>
<organism evidence="2 3">
    <name type="scientific">Massariosphaeria phaeospora</name>
    <dbReference type="NCBI Taxonomy" id="100035"/>
    <lineage>
        <taxon>Eukaryota</taxon>
        <taxon>Fungi</taxon>
        <taxon>Dikarya</taxon>
        <taxon>Ascomycota</taxon>
        <taxon>Pezizomycotina</taxon>
        <taxon>Dothideomycetes</taxon>
        <taxon>Pleosporomycetidae</taxon>
        <taxon>Pleosporales</taxon>
        <taxon>Pleosporales incertae sedis</taxon>
        <taxon>Massariosphaeria</taxon>
    </lineage>
</organism>
<protein>
    <recommendedName>
        <fullName evidence="1">DUF7580 domain-containing protein</fullName>
    </recommendedName>
</protein>
<reference evidence="2 3" key="1">
    <citation type="submission" date="2020-01" db="EMBL/GenBank/DDBJ databases">
        <authorList>
            <consortium name="DOE Joint Genome Institute"/>
            <person name="Haridas S."/>
            <person name="Albert R."/>
            <person name="Binder M."/>
            <person name="Bloem J."/>
            <person name="Labutti K."/>
            <person name="Salamov A."/>
            <person name="Andreopoulos B."/>
            <person name="Baker S.E."/>
            <person name="Barry K."/>
            <person name="Bills G."/>
            <person name="Bluhm B.H."/>
            <person name="Cannon C."/>
            <person name="Castanera R."/>
            <person name="Culley D.E."/>
            <person name="Daum C."/>
            <person name="Ezra D."/>
            <person name="Gonzalez J.B."/>
            <person name="Henrissat B."/>
            <person name="Kuo A."/>
            <person name="Liang C."/>
            <person name="Lipzen A."/>
            <person name="Lutzoni F."/>
            <person name="Magnuson J."/>
            <person name="Mondo S."/>
            <person name="Nolan M."/>
            <person name="Ohm R."/>
            <person name="Pangilinan J."/>
            <person name="Park H.-J.H."/>
            <person name="Ramirez L."/>
            <person name="Alfaro M."/>
            <person name="Sun H."/>
            <person name="Tritt A."/>
            <person name="Yoshinaga Y."/>
            <person name="Zwiers L.-H.L."/>
            <person name="Turgeon B.G."/>
            <person name="Goodwin S.B."/>
            <person name="Spatafora J.W."/>
            <person name="Crous P.W."/>
            <person name="Grigoriev I.V."/>
        </authorList>
    </citation>
    <scope>NUCLEOTIDE SEQUENCE [LARGE SCALE GENOMIC DNA]</scope>
    <source>
        <strain evidence="2 3">CBS 611.86</strain>
    </source>
</reference>